<sequence>MEPLHQLHSSTYEVMYPYKVHYQACSSDSSEGYDDEKTMIERERTIITDNEWAMRVMQSNQMNSFPPSSPLLLLLDQSLGCIPMSRRISYSSGQCDYGDRTTERGSLSLYFPKRDDLCSLIHNTLQRDKAHDKIRWHEGEMKKMGLGMVTSFYLFVHIINAFFAMLDRSRTLVSALRNYRSSVSTRKSVRFADSLGLDLEKMEYFTRDEENLFAHTMPSV</sequence>
<feature type="transmembrane region" description="Helical" evidence="1">
    <location>
        <begin position="145"/>
        <end position="166"/>
    </location>
</feature>
<organism evidence="2 3">
    <name type="scientific">Pristionchus pacificus</name>
    <name type="common">Parasitic nematode worm</name>
    <dbReference type="NCBI Taxonomy" id="54126"/>
    <lineage>
        <taxon>Eukaryota</taxon>
        <taxon>Metazoa</taxon>
        <taxon>Ecdysozoa</taxon>
        <taxon>Nematoda</taxon>
        <taxon>Chromadorea</taxon>
        <taxon>Rhabditida</taxon>
        <taxon>Rhabditina</taxon>
        <taxon>Diplogasteromorpha</taxon>
        <taxon>Diplogasteroidea</taxon>
        <taxon>Neodiplogasteridae</taxon>
        <taxon>Pristionchus</taxon>
    </lineage>
</organism>
<evidence type="ECO:0000313" key="2">
    <source>
        <dbReference type="EnsemblMetazoa" id="PPA38702.1"/>
    </source>
</evidence>
<name>A0A8R1YW65_PRIPA</name>
<keyword evidence="1" id="KW-0812">Transmembrane</keyword>
<keyword evidence="1" id="KW-0472">Membrane</keyword>
<accession>A0A8R1YW65</accession>
<proteinExistence type="predicted"/>
<reference evidence="3" key="1">
    <citation type="journal article" date="2008" name="Nat. Genet.">
        <title>The Pristionchus pacificus genome provides a unique perspective on nematode lifestyle and parasitism.</title>
        <authorList>
            <person name="Dieterich C."/>
            <person name="Clifton S.W."/>
            <person name="Schuster L.N."/>
            <person name="Chinwalla A."/>
            <person name="Delehaunty K."/>
            <person name="Dinkelacker I."/>
            <person name="Fulton L."/>
            <person name="Fulton R."/>
            <person name="Godfrey J."/>
            <person name="Minx P."/>
            <person name="Mitreva M."/>
            <person name="Roeseler W."/>
            <person name="Tian H."/>
            <person name="Witte H."/>
            <person name="Yang S.P."/>
            <person name="Wilson R.K."/>
            <person name="Sommer R.J."/>
        </authorList>
    </citation>
    <scope>NUCLEOTIDE SEQUENCE [LARGE SCALE GENOMIC DNA]</scope>
    <source>
        <strain evidence="3">PS312</strain>
    </source>
</reference>
<dbReference type="EnsemblMetazoa" id="PPA38702.1">
    <property type="protein sequence ID" value="PPA38702.1"/>
    <property type="gene ID" value="WBGene00277071"/>
</dbReference>
<keyword evidence="1" id="KW-1133">Transmembrane helix</keyword>
<evidence type="ECO:0000313" key="3">
    <source>
        <dbReference type="Proteomes" id="UP000005239"/>
    </source>
</evidence>
<gene>
    <name evidence="2" type="primary">WBGene00277071</name>
</gene>
<evidence type="ECO:0000256" key="1">
    <source>
        <dbReference type="SAM" id="Phobius"/>
    </source>
</evidence>
<dbReference type="Proteomes" id="UP000005239">
    <property type="component" value="Unassembled WGS sequence"/>
</dbReference>
<protein>
    <submittedName>
        <fullName evidence="2">Uncharacterized protein</fullName>
    </submittedName>
</protein>
<reference evidence="2" key="2">
    <citation type="submission" date="2022-06" db="UniProtKB">
        <authorList>
            <consortium name="EnsemblMetazoa"/>
        </authorList>
    </citation>
    <scope>IDENTIFICATION</scope>
    <source>
        <strain evidence="2">PS312</strain>
    </source>
</reference>
<keyword evidence="3" id="KW-1185">Reference proteome</keyword>
<dbReference type="AlphaFoldDB" id="A0A8R1YW65"/>